<reference evidence="6" key="2">
    <citation type="journal article" date="2021" name="PeerJ">
        <title>Extensive microbial diversity within the chicken gut microbiome revealed by metagenomics and culture.</title>
        <authorList>
            <person name="Gilroy R."/>
            <person name="Ravi A."/>
            <person name="Getino M."/>
            <person name="Pursley I."/>
            <person name="Horton D.L."/>
            <person name="Alikhan N.F."/>
            <person name="Baker D."/>
            <person name="Gharbi K."/>
            <person name="Hall N."/>
            <person name="Watson M."/>
            <person name="Adriaenssens E.M."/>
            <person name="Foster-Nyarko E."/>
            <person name="Jarju S."/>
            <person name="Secka A."/>
            <person name="Antonio M."/>
            <person name="Oren A."/>
            <person name="Chaudhuri R.R."/>
            <person name="La Ragione R."/>
            <person name="Hildebrand F."/>
            <person name="Pallen M.J."/>
        </authorList>
    </citation>
    <scope>NUCLEOTIDE SEQUENCE</scope>
    <source>
        <strain evidence="6">USAMLcec3-3695</strain>
    </source>
</reference>
<feature type="domain" description="Ribosome maturation factor RimP N-terminal" evidence="4">
    <location>
        <begin position="19"/>
        <end position="83"/>
    </location>
</feature>
<evidence type="ECO:0000259" key="4">
    <source>
        <dbReference type="Pfam" id="PF02576"/>
    </source>
</evidence>
<comment type="function">
    <text evidence="3">Required for maturation of 30S ribosomal subunits.</text>
</comment>
<evidence type="ECO:0000313" key="7">
    <source>
        <dbReference type="Proteomes" id="UP000824109"/>
    </source>
</evidence>
<dbReference type="Pfam" id="PF17384">
    <property type="entry name" value="DUF150_C"/>
    <property type="match status" value="1"/>
</dbReference>
<dbReference type="CDD" id="cd01734">
    <property type="entry name" value="YlxS_C"/>
    <property type="match status" value="1"/>
</dbReference>
<organism evidence="6 7">
    <name type="scientific">Candidatus Ornithomonoglobus merdipullorum</name>
    <dbReference type="NCBI Taxonomy" id="2840895"/>
    <lineage>
        <taxon>Bacteria</taxon>
        <taxon>Bacillati</taxon>
        <taxon>Bacillota</taxon>
        <taxon>Clostridia</taxon>
        <taxon>Candidatus Ornithomonoglobus</taxon>
    </lineage>
</organism>
<dbReference type="GO" id="GO:0006412">
    <property type="term" value="P:translation"/>
    <property type="evidence" value="ECO:0007669"/>
    <property type="project" value="TreeGrafter"/>
</dbReference>
<evidence type="ECO:0000259" key="5">
    <source>
        <dbReference type="Pfam" id="PF17384"/>
    </source>
</evidence>
<evidence type="ECO:0000313" key="6">
    <source>
        <dbReference type="EMBL" id="HIU56806.1"/>
    </source>
</evidence>
<reference evidence="6" key="1">
    <citation type="submission" date="2020-10" db="EMBL/GenBank/DDBJ databases">
        <authorList>
            <person name="Gilroy R."/>
        </authorList>
    </citation>
    <scope>NUCLEOTIDE SEQUENCE</scope>
    <source>
        <strain evidence="6">USAMLcec3-3695</strain>
    </source>
</reference>
<keyword evidence="1 3" id="KW-0963">Cytoplasm</keyword>
<keyword evidence="2 3" id="KW-0690">Ribosome biogenesis</keyword>
<dbReference type="PANTHER" id="PTHR33867:SF1">
    <property type="entry name" value="RIBOSOME MATURATION FACTOR RIMP"/>
    <property type="match status" value="1"/>
</dbReference>
<evidence type="ECO:0000256" key="2">
    <source>
        <dbReference type="ARBA" id="ARBA00022517"/>
    </source>
</evidence>
<comment type="subcellular location">
    <subcellularLocation>
        <location evidence="3">Cytoplasm</location>
    </subcellularLocation>
</comment>
<dbReference type="AlphaFoldDB" id="A0A9D1MAQ5"/>
<dbReference type="GO" id="GO:0005829">
    <property type="term" value="C:cytosol"/>
    <property type="evidence" value="ECO:0007669"/>
    <property type="project" value="TreeGrafter"/>
</dbReference>
<dbReference type="InterPro" id="IPR003728">
    <property type="entry name" value="Ribosome_maturation_RimP"/>
</dbReference>
<dbReference type="Pfam" id="PF02576">
    <property type="entry name" value="RimP_N"/>
    <property type="match status" value="1"/>
</dbReference>
<gene>
    <name evidence="3" type="primary">rimP</name>
    <name evidence="6" type="ORF">IAA61_03210</name>
</gene>
<dbReference type="GO" id="GO:0000028">
    <property type="term" value="P:ribosomal small subunit assembly"/>
    <property type="evidence" value="ECO:0007669"/>
    <property type="project" value="TreeGrafter"/>
</dbReference>
<dbReference type="Proteomes" id="UP000824109">
    <property type="component" value="Unassembled WGS sequence"/>
</dbReference>
<evidence type="ECO:0000256" key="3">
    <source>
        <dbReference type="HAMAP-Rule" id="MF_01077"/>
    </source>
</evidence>
<name>A0A9D1MAQ5_9FIRM</name>
<comment type="similarity">
    <text evidence="3">Belongs to the RimP family.</text>
</comment>
<dbReference type="InterPro" id="IPR036847">
    <property type="entry name" value="RimP_C_sf"/>
</dbReference>
<sequence>MAGKTKITEDKALELGCPAADALGVYIVDVSYSGGVLCYYIDRDGGVDIDACEAFSREVEKVLDEADIIDGGYSLEVSSPGVDRKLKKEREFLYYRGREVEVKLYAPGEDGMKEFDGVLRDFHDKTAFIECDGCEKAVPQKDAVYIRLKFVF</sequence>
<dbReference type="SUPFAM" id="SSF75420">
    <property type="entry name" value="YhbC-like, N-terminal domain"/>
    <property type="match status" value="1"/>
</dbReference>
<accession>A0A9D1MAQ5</accession>
<dbReference type="InterPro" id="IPR028989">
    <property type="entry name" value="RimP_N"/>
</dbReference>
<dbReference type="Gene3D" id="2.30.30.180">
    <property type="entry name" value="Ribosome maturation factor RimP, C-terminal domain"/>
    <property type="match status" value="1"/>
</dbReference>
<proteinExistence type="inferred from homology"/>
<dbReference type="PANTHER" id="PTHR33867">
    <property type="entry name" value="RIBOSOME MATURATION FACTOR RIMP"/>
    <property type="match status" value="1"/>
</dbReference>
<dbReference type="InterPro" id="IPR028998">
    <property type="entry name" value="RimP_C"/>
</dbReference>
<dbReference type="EMBL" id="DVNB01000032">
    <property type="protein sequence ID" value="HIU56806.1"/>
    <property type="molecule type" value="Genomic_DNA"/>
</dbReference>
<feature type="domain" description="Ribosome maturation factor RimP C-terminal" evidence="5">
    <location>
        <begin position="86"/>
        <end position="141"/>
    </location>
</feature>
<dbReference type="SUPFAM" id="SSF74942">
    <property type="entry name" value="YhbC-like, C-terminal domain"/>
    <property type="match status" value="1"/>
</dbReference>
<evidence type="ECO:0000256" key="1">
    <source>
        <dbReference type="ARBA" id="ARBA00022490"/>
    </source>
</evidence>
<dbReference type="InterPro" id="IPR035956">
    <property type="entry name" value="RimP_N_sf"/>
</dbReference>
<dbReference type="HAMAP" id="MF_01077">
    <property type="entry name" value="RimP"/>
    <property type="match status" value="1"/>
</dbReference>
<comment type="caution">
    <text evidence="6">The sequence shown here is derived from an EMBL/GenBank/DDBJ whole genome shotgun (WGS) entry which is preliminary data.</text>
</comment>
<dbReference type="Gene3D" id="3.30.300.70">
    <property type="entry name" value="RimP-like superfamily, N-terminal"/>
    <property type="match status" value="1"/>
</dbReference>
<protein>
    <recommendedName>
        <fullName evidence="3">Ribosome maturation factor RimP</fullName>
    </recommendedName>
</protein>